<name>A0A8X6J970_NEPPI</name>
<gene>
    <name evidence="1" type="ORF">NPIL_665251</name>
</gene>
<organism evidence="1 2">
    <name type="scientific">Nephila pilipes</name>
    <name type="common">Giant wood spider</name>
    <name type="synonym">Nephila maculata</name>
    <dbReference type="NCBI Taxonomy" id="299642"/>
    <lineage>
        <taxon>Eukaryota</taxon>
        <taxon>Metazoa</taxon>
        <taxon>Ecdysozoa</taxon>
        <taxon>Arthropoda</taxon>
        <taxon>Chelicerata</taxon>
        <taxon>Arachnida</taxon>
        <taxon>Araneae</taxon>
        <taxon>Araneomorphae</taxon>
        <taxon>Entelegynae</taxon>
        <taxon>Araneoidea</taxon>
        <taxon>Nephilidae</taxon>
        <taxon>Nephila</taxon>
    </lineage>
</organism>
<keyword evidence="2" id="KW-1185">Reference proteome</keyword>
<evidence type="ECO:0000313" key="1">
    <source>
        <dbReference type="EMBL" id="GFS48065.1"/>
    </source>
</evidence>
<proteinExistence type="predicted"/>
<reference evidence="1" key="1">
    <citation type="submission" date="2020-08" db="EMBL/GenBank/DDBJ databases">
        <title>Multicomponent nature underlies the extraordinary mechanical properties of spider dragline silk.</title>
        <authorList>
            <person name="Kono N."/>
            <person name="Nakamura H."/>
            <person name="Mori M."/>
            <person name="Yoshida Y."/>
            <person name="Ohtoshi R."/>
            <person name="Malay A.D."/>
            <person name="Moran D.A.P."/>
            <person name="Tomita M."/>
            <person name="Numata K."/>
            <person name="Arakawa K."/>
        </authorList>
    </citation>
    <scope>NUCLEOTIDE SEQUENCE</scope>
</reference>
<evidence type="ECO:0000313" key="2">
    <source>
        <dbReference type="Proteomes" id="UP000887013"/>
    </source>
</evidence>
<dbReference type="AlphaFoldDB" id="A0A8X6J970"/>
<dbReference type="Proteomes" id="UP000887013">
    <property type="component" value="Unassembled WGS sequence"/>
</dbReference>
<dbReference type="EMBL" id="BMAW01091113">
    <property type="protein sequence ID" value="GFS48065.1"/>
    <property type="molecule type" value="Genomic_DNA"/>
</dbReference>
<protein>
    <submittedName>
        <fullName evidence="1">Uncharacterized protein</fullName>
    </submittedName>
</protein>
<comment type="caution">
    <text evidence="1">The sequence shown here is derived from an EMBL/GenBank/DDBJ whole genome shotgun (WGS) entry which is preliminary data.</text>
</comment>
<accession>A0A8X6J970</accession>
<sequence length="126" mass="15261">MTPKIFHLTLSPFLETLQNFTTPPLWKPVKVRYGRIMSLISMIMKQTQFHVFRMSYSERERSRFFPQVLCLPLTRERKCYRLGAKRNTFLGDYYLPIGNKEDYCFRYETLRRDVKVMDILLFYAVL</sequence>